<sequence>MTDLIQQAKTLAFRLHINQTDKAGKPYIQHLQAVVDNLIDPTEEMIAVAWLHDSVEDTEIGLKQIKNLFGDTILLAVDAITKRKNEPYSEYLNRVKANPIARLVKIADLTHNMDLSRLPTITSKDLERLAKYQLAKNFLSK</sequence>
<evidence type="ECO:0000313" key="1">
    <source>
        <dbReference type="EMBL" id="OOF85720.1"/>
    </source>
</evidence>
<dbReference type="Gene3D" id="1.10.3210.10">
    <property type="entry name" value="Hypothetical protein af1432"/>
    <property type="match status" value="1"/>
</dbReference>
<dbReference type="AlphaFoldDB" id="A0A1V3L814"/>
<dbReference type="RefSeq" id="WP_077553101.1">
    <property type="nucleotide sequence ID" value="NZ_MLAI01000019.1"/>
</dbReference>
<dbReference type="InterPro" id="IPR052194">
    <property type="entry name" value="MESH1"/>
</dbReference>
<dbReference type="EMBL" id="MLAI01000019">
    <property type="protein sequence ID" value="OOF85720.1"/>
    <property type="molecule type" value="Genomic_DNA"/>
</dbReference>
<dbReference type="Proteomes" id="UP000189353">
    <property type="component" value="Unassembled WGS sequence"/>
</dbReference>
<evidence type="ECO:0000313" key="2">
    <source>
        <dbReference type="Proteomes" id="UP000189353"/>
    </source>
</evidence>
<dbReference type="PANTHER" id="PTHR46246">
    <property type="entry name" value="GUANOSINE-3',5'-BIS(DIPHOSPHATE) 3'-PYROPHOSPHOHYDROLASE MESH1"/>
    <property type="match status" value="1"/>
</dbReference>
<dbReference type="GO" id="GO:0008893">
    <property type="term" value="F:guanosine-3',5'-bis(diphosphate) 3'-diphosphatase activity"/>
    <property type="evidence" value="ECO:0007669"/>
    <property type="project" value="TreeGrafter"/>
</dbReference>
<organism evidence="1 2">
    <name type="scientific">Rodentibacter ratti</name>
    <dbReference type="NCBI Taxonomy" id="1906745"/>
    <lineage>
        <taxon>Bacteria</taxon>
        <taxon>Pseudomonadati</taxon>
        <taxon>Pseudomonadota</taxon>
        <taxon>Gammaproteobacteria</taxon>
        <taxon>Pasteurellales</taxon>
        <taxon>Pasteurellaceae</taxon>
        <taxon>Rodentibacter</taxon>
    </lineage>
</organism>
<dbReference type="Pfam" id="PF13328">
    <property type="entry name" value="HD_4"/>
    <property type="match status" value="1"/>
</dbReference>
<gene>
    <name evidence="1" type="ORF">BKG88_06990</name>
</gene>
<name>A0A1V3L814_9PAST</name>
<accession>A0A1V3L814</accession>
<reference evidence="1 2" key="1">
    <citation type="submission" date="2016-10" db="EMBL/GenBank/DDBJ databases">
        <title>Rodentibacter gen. nov. and new species.</title>
        <authorList>
            <person name="Christensen H."/>
        </authorList>
    </citation>
    <scope>NUCLEOTIDE SEQUENCE [LARGE SCALE GENOMIC DNA]</scope>
    <source>
        <strain evidence="1 2">Ppn158</strain>
    </source>
</reference>
<dbReference type="PANTHER" id="PTHR46246:SF1">
    <property type="entry name" value="GUANOSINE-3',5'-BIS(DIPHOSPHATE) 3'-PYROPHOSPHOHYDROLASE MESH1"/>
    <property type="match status" value="1"/>
</dbReference>
<proteinExistence type="predicted"/>
<protein>
    <submittedName>
        <fullName evidence="1">Guanosine-3',5'-bis(Diphosphate) 3'-pyrophosphohydrolase</fullName>
    </submittedName>
</protein>
<dbReference type="OrthoDB" id="9802385at2"/>
<dbReference type="SUPFAM" id="SSF109604">
    <property type="entry name" value="HD-domain/PDEase-like"/>
    <property type="match status" value="1"/>
</dbReference>
<comment type="caution">
    <text evidence="1">The sequence shown here is derived from an EMBL/GenBank/DDBJ whole genome shotgun (WGS) entry which is preliminary data.</text>
</comment>
<keyword evidence="1" id="KW-0378">Hydrolase</keyword>